<dbReference type="InterPro" id="IPR011057">
    <property type="entry name" value="Mss4-like_sf"/>
</dbReference>
<keyword evidence="2" id="KW-0479">Metal-binding</keyword>
<evidence type="ECO:0000313" key="9">
    <source>
        <dbReference type="EMBL" id="TXN16187.1"/>
    </source>
</evidence>
<dbReference type="OrthoDB" id="4188830at2"/>
<evidence type="ECO:0000313" key="8">
    <source>
        <dbReference type="EMBL" id="QHH09523.1"/>
    </source>
</evidence>
<evidence type="ECO:0000256" key="1">
    <source>
        <dbReference type="ARBA" id="ARBA00005495"/>
    </source>
</evidence>
<dbReference type="Proteomes" id="UP000214596">
    <property type="component" value="Unassembled WGS sequence"/>
</dbReference>
<dbReference type="EMBL" id="CP034298">
    <property type="protein sequence ID" value="QHH09523.1"/>
    <property type="molecule type" value="Genomic_DNA"/>
</dbReference>
<dbReference type="EMBL" id="VRMQ01000002">
    <property type="protein sequence ID" value="TXN16187.1"/>
    <property type="molecule type" value="Genomic_DNA"/>
</dbReference>
<evidence type="ECO:0000313" key="12">
    <source>
        <dbReference type="Proteomes" id="UP000464718"/>
    </source>
</evidence>
<reference evidence="6" key="5">
    <citation type="submission" date="2019-12" db="EMBL/GenBank/DDBJ databases">
        <authorList>
            <consortium name="NCBI Pathogen Detection Project"/>
        </authorList>
    </citation>
    <scope>NUCLEOTIDE SEQUENCE</scope>
    <source>
        <strain evidence="6">1930</strain>
    </source>
</reference>
<dbReference type="Proteomes" id="UP000464718">
    <property type="component" value="Chromosome i"/>
</dbReference>
<dbReference type="InterPro" id="IPR006913">
    <property type="entry name" value="CENP-V/GFA"/>
</dbReference>
<feature type="domain" description="CENP-V/GFA" evidence="5">
    <location>
        <begin position="7"/>
        <end position="117"/>
    </location>
</feature>
<dbReference type="PROSITE" id="PS51891">
    <property type="entry name" value="CENP_V_GFA"/>
    <property type="match status" value="1"/>
</dbReference>
<gene>
    <name evidence="7" type="ORF">CA163_08820</name>
    <name evidence="8" type="ORF">EHC69_09100</name>
    <name evidence="9" type="ORF">FVP01_09490</name>
    <name evidence="6" type="ORF">I7278_21270</name>
</gene>
<sequence length="138" mass="15562">MNKERGMKGTCLCGAIEVIAEPKNEVSLCHCSMCRKWSSGALHAVHCGPEVTFKGAEPKRYQSSDWAVRGFCGECGTNLFYHLLPTNEYILSAGLFDNPDFKLTLEIFTDEKPGYYELNPHSKKMTAQEVYDQFVPKE</sequence>
<reference evidence="6" key="2">
    <citation type="journal article" date="2018" name="Genome Biol.">
        <title>SKESA: strategic k-mer extension for scrupulous assemblies.</title>
        <authorList>
            <person name="Souvorov A."/>
            <person name="Agarwala R."/>
            <person name="Lipman D.J."/>
        </authorList>
    </citation>
    <scope>NUCLEOTIDE SEQUENCE</scope>
    <source>
        <strain evidence="6">1930</strain>
    </source>
</reference>
<keyword evidence="3" id="KW-0862">Zinc</keyword>
<reference evidence="7 10" key="1">
    <citation type="journal article" date="2017" name="Appl. Environ. Microbiol.">
        <title>Parallel evolution of two clades of a major Atlantic endemic Vibrio parahaemolyticus pathogen lineage by independent acquisition of related pathogenicity islands.</title>
        <authorList>
            <person name="Xu F."/>
            <person name="Gonzalez-Escalona N."/>
            <person name="Drees K.P."/>
            <person name="Sebra R.P."/>
            <person name="Cooper V.S."/>
            <person name="Jones S.H."/>
            <person name="Whistler C.A."/>
        </authorList>
    </citation>
    <scope>NUCLEOTIDE SEQUENCE [LARGE SCALE GENOMIC DNA]</scope>
    <source>
        <strain evidence="7 10">MAVP-3</strain>
    </source>
</reference>
<dbReference type="STRING" id="670.ACZ92_16595"/>
<evidence type="ECO:0000313" key="11">
    <source>
        <dbReference type="Proteomes" id="UP000321504"/>
    </source>
</evidence>
<dbReference type="EMBL" id="DACQKT010000013">
    <property type="protein sequence ID" value="HAS6679331.1"/>
    <property type="molecule type" value="Genomic_DNA"/>
</dbReference>
<keyword evidence="4" id="KW-0456">Lyase</keyword>
<dbReference type="GO" id="GO:0046872">
    <property type="term" value="F:metal ion binding"/>
    <property type="evidence" value="ECO:0007669"/>
    <property type="project" value="UniProtKB-KW"/>
</dbReference>
<evidence type="ECO:0000313" key="7">
    <source>
        <dbReference type="EMBL" id="OXE33195.1"/>
    </source>
</evidence>
<reference evidence="8 12" key="3">
    <citation type="submission" date="2018-12" db="EMBL/GenBank/DDBJ databases">
        <title>Genomic insights into the evolutionary origins and pathogenicity of five Vibrio parahaemolyticus strains isolated from the shrimp with acute hepatopancreatic necrosis disease (AHPND).</title>
        <authorList>
            <person name="Yang Q."/>
            <person name="Dong X."/>
            <person name="Xie G."/>
            <person name="Fu S."/>
            <person name="Zou P."/>
            <person name="Sun J."/>
            <person name="Wang Y."/>
            <person name="Huang J."/>
        </authorList>
    </citation>
    <scope>NUCLEOTIDE SEQUENCE [LARGE SCALE GENOMIC DNA]</scope>
    <source>
        <strain evidence="8 12">20160303005-1</strain>
    </source>
</reference>
<protein>
    <submittedName>
        <fullName evidence="7">Aldehyde-activating protein</fullName>
    </submittedName>
    <submittedName>
        <fullName evidence="6">GFA family protein</fullName>
    </submittedName>
</protein>
<dbReference type="Pfam" id="PF04828">
    <property type="entry name" value="GFA"/>
    <property type="match status" value="1"/>
</dbReference>
<dbReference type="PANTHER" id="PTHR33337:SF40">
    <property type="entry name" value="CENP-V_GFA DOMAIN-CONTAINING PROTEIN-RELATED"/>
    <property type="match status" value="1"/>
</dbReference>
<dbReference type="Gene3D" id="3.90.1590.10">
    <property type="entry name" value="glutathione-dependent formaldehyde- activating enzyme (gfa)"/>
    <property type="match status" value="1"/>
</dbReference>
<dbReference type="GO" id="GO:0016846">
    <property type="term" value="F:carbon-sulfur lyase activity"/>
    <property type="evidence" value="ECO:0007669"/>
    <property type="project" value="InterPro"/>
</dbReference>
<dbReference type="Proteomes" id="UP000321504">
    <property type="component" value="Unassembled WGS sequence"/>
</dbReference>
<dbReference type="PANTHER" id="PTHR33337">
    <property type="entry name" value="GFA DOMAIN-CONTAINING PROTEIN"/>
    <property type="match status" value="1"/>
</dbReference>
<dbReference type="EMBL" id="NIXT01000381">
    <property type="protein sequence ID" value="OXE33195.1"/>
    <property type="molecule type" value="Genomic_DNA"/>
</dbReference>
<dbReference type="OMA" id="YQSSEWA"/>
<evidence type="ECO:0000259" key="5">
    <source>
        <dbReference type="PROSITE" id="PS51891"/>
    </source>
</evidence>
<evidence type="ECO:0000256" key="3">
    <source>
        <dbReference type="ARBA" id="ARBA00022833"/>
    </source>
</evidence>
<organism evidence="7 10">
    <name type="scientific">Vibrio parahaemolyticus</name>
    <dbReference type="NCBI Taxonomy" id="670"/>
    <lineage>
        <taxon>Bacteria</taxon>
        <taxon>Pseudomonadati</taxon>
        <taxon>Pseudomonadota</taxon>
        <taxon>Gammaproteobacteria</taxon>
        <taxon>Vibrionales</taxon>
        <taxon>Vibrionaceae</taxon>
        <taxon>Vibrio</taxon>
    </lineage>
</organism>
<reference evidence="9 11" key="4">
    <citation type="submission" date="2019-08" db="EMBL/GenBank/DDBJ databases">
        <title>Emerging of two pre-pandemic pathogenic O4:KUT lineages of Vibrio parahaemolyticus in coastal eastern China.</title>
        <authorList>
            <person name="Yu H."/>
        </authorList>
    </citation>
    <scope>NUCLEOTIDE SEQUENCE [LARGE SCALE GENOMIC DNA]</scope>
    <source>
        <strain evidence="9 11">HZ17-383</strain>
    </source>
</reference>
<dbReference type="SUPFAM" id="SSF51316">
    <property type="entry name" value="Mss4-like"/>
    <property type="match status" value="1"/>
</dbReference>
<evidence type="ECO:0000313" key="6">
    <source>
        <dbReference type="EMBL" id="HAS6679331.1"/>
    </source>
</evidence>
<comment type="similarity">
    <text evidence="1">Belongs to the Gfa family.</text>
</comment>
<evidence type="ECO:0000256" key="2">
    <source>
        <dbReference type="ARBA" id="ARBA00022723"/>
    </source>
</evidence>
<proteinExistence type="inferred from homology"/>
<dbReference type="AlphaFoldDB" id="A0A226ZG76"/>
<evidence type="ECO:0000313" key="10">
    <source>
        <dbReference type="Proteomes" id="UP000214596"/>
    </source>
</evidence>
<evidence type="ECO:0000256" key="4">
    <source>
        <dbReference type="ARBA" id="ARBA00023239"/>
    </source>
</evidence>
<name>A0A226ZG76_VIBPH</name>
<accession>A0A226ZG76</accession>
<dbReference type="Proteomes" id="UP000856022">
    <property type="component" value="Unassembled WGS sequence"/>
</dbReference>